<dbReference type="InterPro" id="IPR038081">
    <property type="entry name" value="CalX-like_sf"/>
</dbReference>
<dbReference type="EMBL" id="CP150886">
    <property type="protein sequence ID" value="WZB86392.1"/>
    <property type="molecule type" value="Genomic_DNA"/>
</dbReference>
<evidence type="ECO:0000256" key="2">
    <source>
        <dbReference type="ARBA" id="ARBA00022525"/>
    </source>
</evidence>
<evidence type="ECO:0000259" key="7">
    <source>
        <dbReference type="Pfam" id="PF03160"/>
    </source>
</evidence>
<keyword evidence="3" id="KW-0732">Signal</keyword>
<protein>
    <submittedName>
        <fullName evidence="9">DUF4114 domain-containing protein</fullName>
    </submittedName>
</protein>
<feature type="domain" description="DUF4114" evidence="8">
    <location>
        <begin position="673"/>
        <end position="747"/>
    </location>
</feature>
<dbReference type="InterPro" id="IPR003644">
    <property type="entry name" value="Calx_beta"/>
</dbReference>
<dbReference type="PRINTS" id="PR00313">
    <property type="entry name" value="CABNDNGRPT"/>
</dbReference>
<evidence type="ECO:0000256" key="4">
    <source>
        <dbReference type="ARBA" id="ARBA00022737"/>
    </source>
</evidence>
<dbReference type="Pfam" id="PF00353">
    <property type="entry name" value="HemolysinCabind"/>
    <property type="match status" value="5"/>
</dbReference>
<dbReference type="PANTHER" id="PTHR38340:SF1">
    <property type="entry name" value="S-LAYER PROTEIN"/>
    <property type="match status" value="1"/>
</dbReference>
<evidence type="ECO:0000259" key="8">
    <source>
        <dbReference type="Pfam" id="PF13448"/>
    </source>
</evidence>
<gene>
    <name evidence="9" type="ORF">WJM97_13365</name>
</gene>
<keyword evidence="5" id="KW-0106">Calcium</keyword>
<evidence type="ECO:0000256" key="3">
    <source>
        <dbReference type="ARBA" id="ARBA00022729"/>
    </source>
</evidence>
<dbReference type="InterPro" id="IPR011049">
    <property type="entry name" value="Serralysin-like_metalloprot_C"/>
</dbReference>
<evidence type="ECO:0000256" key="1">
    <source>
        <dbReference type="ARBA" id="ARBA00004613"/>
    </source>
</evidence>
<dbReference type="Gene3D" id="2.150.10.10">
    <property type="entry name" value="Serralysin-like metalloprotease, C-terminal"/>
    <property type="match status" value="2"/>
</dbReference>
<feature type="domain" description="Calx-beta" evidence="7">
    <location>
        <begin position="298"/>
        <end position="391"/>
    </location>
</feature>
<feature type="compositionally biased region" description="Polar residues" evidence="6">
    <location>
        <begin position="46"/>
        <end position="57"/>
    </location>
</feature>
<comment type="subcellular location">
    <subcellularLocation>
        <location evidence="1">Secreted</location>
    </subcellularLocation>
</comment>
<dbReference type="InterPro" id="IPR001343">
    <property type="entry name" value="Hemolysn_Ca-bd"/>
</dbReference>
<organism evidence="9 10">
    <name type="scientific">Okeanomitos corallinicola TIOX110</name>
    <dbReference type="NCBI Taxonomy" id="3133117"/>
    <lineage>
        <taxon>Bacteria</taxon>
        <taxon>Bacillati</taxon>
        <taxon>Cyanobacteriota</taxon>
        <taxon>Cyanophyceae</taxon>
        <taxon>Nostocales</taxon>
        <taxon>Aphanizomenonaceae</taxon>
        <taxon>Okeanomitos</taxon>
    </lineage>
</organism>
<accession>A0ABZ2UN25</accession>
<evidence type="ECO:0000256" key="6">
    <source>
        <dbReference type="SAM" id="MobiDB-lite"/>
    </source>
</evidence>
<dbReference type="Gene3D" id="2.60.40.2030">
    <property type="match status" value="1"/>
</dbReference>
<dbReference type="SUPFAM" id="SSF51120">
    <property type="entry name" value="beta-Roll"/>
    <property type="match status" value="2"/>
</dbReference>
<evidence type="ECO:0000256" key="5">
    <source>
        <dbReference type="ARBA" id="ARBA00022837"/>
    </source>
</evidence>
<feature type="region of interest" description="Disordered" evidence="6">
    <location>
        <begin position="43"/>
        <end position="66"/>
    </location>
</feature>
<dbReference type="PANTHER" id="PTHR38340">
    <property type="entry name" value="S-LAYER PROTEIN"/>
    <property type="match status" value="1"/>
</dbReference>
<evidence type="ECO:0000313" key="9">
    <source>
        <dbReference type="EMBL" id="WZB86392.1"/>
    </source>
</evidence>
<evidence type="ECO:0000313" key="10">
    <source>
        <dbReference type="Proteomes" id="UP001483337"/>
    </source>
</evidence>
<dbReference type="InterPro" id="IPR050557">
    <property type="entry name" value="RTX_toxin/Mannuronan_C5-epim"/>
</dbReference>
<dbReference type="RefSeq" id="WP_353929306.1">
    <property type="nucleotide sequence ID" value="NZ_CP150886.1"/>
</dbReference>
<dbReference type="Proteomes" id="UP001483337">
    <property type="component" value="Chromosome"/>
</dbReference>
<dbReference type="Pfam" id="PF03160">
    <property type="entry name" value="Calx-beta"/>
    <property type="match status" value="1"/>
</dbReference>
<proteinExistence type="predicted"/>
<sequence length="749" mass="79890">MIINGTPNNDELFAQQGDQVFGFAGDDTLDAANADGNNILDGGSGNDQLFGNNNDTLNGGEGNDSLYAKGDSGNNILNGGAGEDDLYAEGNSGNNILNGGDDSDRLFVLEGDNNSLNGDAGDDQLYVRDGSLNTLKGGFGNDFLQTLSTIGNNTLEGGEGNDTLIGNLASDRLFGNDGDDSLYAGKQGTRMIGGNGFDRFYLGNGSVPDVPAEVLDFTKSDDKVVIAGIPQVHNFADIILEQVGNDTIVKTLIDSSERNLGILRNVLSSDLDSSNFDFIIPVFSISDAASIEGNDLNFTITRTDDILIDQTVTVSTSINTGDTASVSDFTAQTQTITFAQGETQKIFTVSSILDSLFESDETFTVTLSNPTNGSIISSTNGIAKGTINDDDDNDEDIPLAVITNITNNSIFSVKGVGDTVRLKATLIESNSSFVNELGVFIVDNAEGRINGIAPGEQGYNEAALTLAKTQGEGVFSAIANLPNLFKTDIETNSLTRLLEFDSGSYLKFFLVKDGTVDSFKAGLIENNKILFADSSNQIITQEEGNFTISWKENTTDTNFDSLVVKIESTDESLTIGTALQEESQAKLIDLRDVSGLVKADFSVFREAAYNNEVYFYEVNNAQGKIGSLEATSANRDDYLQAAINNLIKDAETGETIKFAVSNQGQFTDSAMITGGSIFAPMIIINGTLSQLTDNNTGNDPQVYFPYLGVNSDGVNHIRLLADNTFGFEDLSGGGDLDYNDVIIKLKFTV</sequence>
<dbReference type="InterPro" id="IPR025193">
    <property type="entry name" value="DUF4114"/>
</dbReference>
<dbReference type="SUPFAM" id="SSF141072">
    <property type="entry name" value="CalX-like"/>
    <property type="match status" value="1"/>
</dbReference>
<reference evidence="9 10" key="1">
    <citation type="submission" date="2024-04" db="EMBL/GenBank/DDBJ databases">
        <title>Okeanomitos corallinicola gen. &amp; sp. nov. (Nostocales, Cyanobacteria), a new toxic marine heterocyst-forming cyanobacterium from a coral reef.</title>
        <authorList>
            <person name="Li H."/>
            <person name="Li R."/>
            <person name="Kang J."/>
            <person name="Hii K.S."/>
            <person name="Mohamed H.F."/>
            <person name="Xu X."/>
            <person name="Luo Z."/>
        </authorList>
    </citation>
    <scope>NUCLEOTIDE SEQUENCE [LARGE SCALE GENOMIC DNA]</scope>
    <source>
        <strain evidence="9 10">TIOX110</strain>
    </source>
</reference>
<name>A0ABZ2UN25_9CYAN</name>
<keyword evidence="4" id="KW-0677">Repeat</keyword>
<keyword evidence="10" id="KW-1185">Reference proteome</keyword>
<keyword evidence="2" id="KW-0964">Secreted</keyword>
<dbReference type="Pfam" id="PF13448">
    <property type="entry name" value="DUF4114"/>
    <property type="match status" value="1"/>
</dbReference>